<feature type="repeat" description="WD" evidence="3">
    <location>
        <begin position="818"/>
        <end position="859"/>
    </location>
</feature>
<dbReference type="Pfam" id="PF09994">
    <property type="entry name" value="T6SS_Tle1-like_cat"/>
    <property type="match status" value="1"/>
</dbReference>
<dbReference type="InterPro" id="IPR015943">
    <property type="entry name" value="WD40/YVTN_repeat-like_dom_sf"/>
</dbReference>
<dbReference type="AlphaFoldDB" id="A0A9P5ZR65"/>
<dbReference type="CDD" id="cd00200">
    <property type="entry name" value="WD40"/>
    <property type="match status" value="1"/>
</dbReference>
<dbReference type="Proteomes" id="UP000807025">
    <property type="component" value="Unassembled WGS sequence"/>
</dbReference>
<dbReference type="PRINTS" id="PR00320">
    <property type="entry name" value="GPROTEINBRPT"/>
</dbReference>
<organism evidence="5 6">
    <name type="scientific">Pleurotus eryngii</name>
    <name type="common">Boletus of the steppes</name>
    <dbReference type="NCBI Taxonomy" id="5323"/>
    <lineage>
        <taxon>Eukaryota</taxon>
        <taxon>Fungi</taxon>
        <taxon>Dikarya</taxon>
        <taxon>Basidiomycota</taxon>
        <taxon>Agaricomycotina</taxon>
        <taxon>Agaricomycetes</taxon>
        <taxon>Agaricomycetidae</taxon>
        <taxon>Agaricales</taxon>
        <taxon>Pleurotineae</taxon>
        <taxon>Pleurotaceae</taxon>
        <taxon>Pleurotus</taxon>
    </lineage>
</organism>
<comment type="caution">
    <text evidence="5">The sequence shown here is derived from an EMBL/GenBank/DDBJ whole genome shotgun (WGS) entry which is preliminary data.</text>
</comment>
<accession>A0A9P5ZR65</accession>
<dbReference type="PANTHER" id="PTHR19848:SF8">
    <property type="entry name" value="F-BOX AND WD REPEAT DOMAIN CONTAINING 7"/>
    <property type="match status" value="1"/>
</dbReference>
<evidence type="ECO:0000313" key="5">
    <source>
        <dbReference type="EMBL" id="KAF9491668.1"/>
    </source>
</evidence>
<evidence type="ECO:0000256" key="2">
    <source>
        <dbReference type="ARBA" id="ARBA00022737"/>
    </source>
</evidence>
<name>A0A9P5ZR65_PLEER</name>
<protein>
    <submittedName>
        <fullName evidence="5">WD40 repeat-like protein</fullName>
    </submittedName>
</protein>
<evidence type="ECO:0000259" key="4">
    <source>
        <dbReference type="Pfam" id="PF09994"/>
    </source>
</evidence>
<feature type="repeat" description="WD" evidence="3">
    <location>
        <begin position="734"/>
        <end position="772"/>
    </location>
</feature>
<dbReference type="InterPro" id="IPR001680">
    <property type="entry name" value="WD40_rpt"/>
</dbReference>
<gene>
    <name evidence="5" type="ORF">BDN71DRAFT_1452531</name>
</gene>
<dbReference type="PANTHER" id="PTHR19848">
    <property type="entry name" value="WD40 REPEAT PROTEIN"/>
    <property type="match status" value="1"/>
</dbReference>
<dbReference type="Pfam" id="PF00400">
    <property type="entry name" value="WD40"/>
    <property type="match status" value="6"/>
</dbReference>
<sequence length="889" mass="97789">MCFQQGFLKSARTDRRGLRQEGKSFGACTDIQITSLRQVKFPSLSSSPTCFLPLSPVPTVSSFSMSATSNVRAEVLYVSPSTVQTPHRGRWRCVHNLSDGGRNLVLCIENGNSDGIRTRYNTQASDNSLMSMSVFYCFLQNSNVLELYSRLEDIKNSQVVMRHQLGRTASFKHKAFGSLRLRLRGKVRFDRGFKLSVIAAYRMLAQTYEYGDKIYLFGFAEGAYQAGFIADMIGQVGLLRDGSSDQTETAYKLYIHSIQGNQLLACQKFKAAFSHRDVKVHFVGLWDTVFPEVGLLQQRPRMDHVCAFRHALALDEPLSPDARDDGSDWARAGDVKEVWFRGSREHVGGVDSSESRIEFTAAFCWMVYEAAKYGLILQLPRPGPPPPIPHNQDREISSHTSSRVTKPYQLVHESVFDAIDCSLYIPLARPHIREAWKDPLFRSAVTEYDHRLAGNKDTTKLNAQELENLVSTDLGLRLFLERLDALDMIFHVLSGESRGDFPALAQALKSLPALPAESRTRSYSEIRKIANELDPGLSESGQNVLCRNLGQSPFFAQGHVATFVAYSGDSTCIASVYMGGKIRIWDANTGDKDKYRHLLEPESEGESSVNFNSIAFDLDGRSIVSGSSKGGLWRWDLETGKPTKIGQRGKAIHSVACLPGGRIVSGSDDGTINIWGRDGIETTLGLHTAIVSSLASSSDGSIIVSGSHDKEARVWKRIGEEDSFSYSSSRPVVHEAAVNCVACTKDGAHIVSGSEDMTCQIWDSDTEEPTPLPRSGPAAGVVAVAYTPSGEYLVAASGCDIFVWDAATRPYRPLGRPIQGHTAVIHSLALSPDGDCIASASADGTVRVWDRSTGEQKLGPIEQYDRVWDKRAGKQRLGPIEQYAGDGLS</sequence>
<keyword evidence="2" id="KW-0677">Repeat</keyword>
<dbReference type="SUPFAM" id="SSF50998">
    <property type="entry name" value="Quinoprotein alcohol dehydrogenase-like"/>
    <property type="match status" value="1"/>
</dbReference>
<dbReference type="PROSITE" id="PS50294">
    <property type="entry name" value="WD_REPEATS_REGION"/>
    <property type="match status" value="3"/>
</dbReference>
<dbReference type="InterPro" id="IPR020472">
    <property type="entry name" value="WD40_PAC1"/>
</dbReference>
<dbReference type="InterPro" id="IPR018712">
    <property type="entry name" value="Tle1-like_cat"/>
</dbReference>
<dbReference type="EMBL" id="MU154614">
    <property type="protein sequence ID" value="KAF9491668.1"/>
    <property type="molecule type" value="Genomic_DNA"/>
</dbReference>
<feature type="domain" description="T6SS Phospholipase effector Tle1-like catalytic" evidence="4">
    <location>
        <begin position="125"/>
        <end position="368"/>
    </location>
</feature>
<evidence type="ECO:0000256" key="3">
    <source>
        <dbReference type="PROSITE-ProRule" id="PRU00221"/>
    </source>
</evidence>
<proteinExistence type="predicted"/>
<dbReference type="PROSITE" id="PS50082">
    <property type="entry name" value="WD_REPEATS_2"/>
    <property type="match status" value="3"/>
</dbReference>
<feature type="repeat" description="WD" evidence="3">
    <location>
        <begin position="684"/>
        <end position="716"/>
    </location>
</feature>
<evidence type="ECO:0000313" key="6">
    <source>
        <dbReference type="Proteomes" id="UP000807025"/>
    </source>
</evidence>
<keyword evidence="1 3" id="KW-0853">WD repeat</keyword>
<reference evidence="5" key="1">
    <citation type="submission" date="2020-11" db="EMBL/GenBank/DDBJ databases">
        <authorList>
            <consortium name="DOE Joint Genome Institute"/>
            <person name="Ahrendt S."/>
            <person name="Riley R."/>
            <person name="Andreopoulos W."/>
            <person name="Labutti K."/>
            <person name="Pangilinan J."/>
            <person name="Ruiz-Duenas F.J."/>
            <person name="Barrasa J.M."/>
            <person name="Sanchez-Garcia M."/>
            <person name="Camarero S."/>
            <person name="Miyauchi S."/>
            <person name="Serrano A."/>
            <person name="Linde D."/>
            <person name="Babiker R."/>
            <person name="Drula E."/>
            <person name="Ayuso-Fernandez I."/>
            <person name="Pacheco R."/>
            <person name="Padilla G."/>
            <person name="Ferreira P."/>
            <person name="Barriuso J."/>
            <person name="Kellner H."/>
            <person name="Castanera R."/>
            <person name="Alfaro M."/>
            <person name="Ramirez L."/>
            <person name="Pisabarro A.G."/>
            <person name="Kuo A."/>
            <person name="Tritt A."/>
            <person name="Lipzen A."/>
            <person name="He G."/>
            <person name="Yan M."/>
            <person name="Ng V."/>
            <person name="Cullen D."/>
            <person name="Martin F."/>
            <person name="Rosso M.-N."/>
            <person name="Henrissat B."/>
            <person name="Hibbett D."/>
            <person name="Martinez A.T."/>
            <person name="Grigoriev I.V."/>
        </authorList>
    </citation>
    <scope>NUCLEOTIDE SEQUENCE</scope>
    <source>
        <strain evidence="5">ATCC 90797</strain>
    </source>
</reference>
<evidence type="ECO:0000256" key="1">
    <source>
        <dbReference type="ARBA" id="ARBA00022574"/>
    </source>
</evidence>
<dbReference type="Gene3D" id="2.130.10.10">
    <property type="entry name" value="YVTN repeat-like/Quinoprotein amine dehydrogenase"/>
    <property type="match status" value="2"/>
</dbReference>
<dbReference type="SMART" id="SM00320">
    <property type="entry name" value="WD40"/>
    <property type="match status" value="7"/>
</dbReference>
<dbReference type="InterPro" id="IPR011047">
    <property type="entry name" value="Quinoprotein_ADH-like_sf"/>
</dbReference>
<dbReference type="OrthoDB" id="538223at2759"/>
<keyword evidence="6" id="KW-1185">Reference proteome</keyword>